<dbReference type="Proteomes" id="UP000260717">
    <property type="component" value="Unassembled WGS sequence"/>
</dbReference>
<name>A0A3E4XEK0_9FIRM</name>
<comment type="caution">
    <text evidence="1">The sequence shown here is derived from an EMBL/GenBank/DDBJ whole genome shotgun (WGS) entry which is preliminary data.</text>
</comment>
<gene>
    <name evidence="1" type="ORF">DXC13_01205</name>
</gene>
<evidence type="ECO:0000313" key="1">
    <source>
        <dbReference type="EMBL" id="RGM52854.1"/>
    </source>
</evidence>
<protein>
    <submittedName>
        <fullName evidence="1">Uncharacterized protein</fullName>
    </submittedName>
</protein>
<dbReference type="EMBL" id="QSTI01000001">
    <property type="protein sequence ID" value="RGM52854.1"/>
    <property type="molecule type" value="Genomic_DNA"/>
</dbReference>
<sequence>MKLAKYKACICEGSAESAIIDILVDNDLLIFSRDEMLDESVIRCRSAKRFEERYLRKGFDDQVSVIRILDSRREDFRLSKAYEHKVDVINVITAPEIEMLIIHSEGAYDKFKRSGKKPSEFCKTNLGMHDVKSYDFVKDYFSNPQTLISAIKEYRRTANIPKGEYSLSDLLK</sequence>
<organism evidence="1 2">
    <name type="scientific">Agathobacter rectalis</name>
    <dbReference type="NCBI Taxonomy" id="39491"/>
    <lineage>
        <taxon>Bacteria</taxon>
        <taxon>Bacillati</taxon>
        <taxon>Bacillota</taxon>
        <taxon>Clostridia</taxon>
        <taxon>Lachnospirales</taxon>
        <taxon>Lachnospiraceae</taxon>
        <taxon>Agathobacter</taxon>
    </lineage>
</organism>
<dbReference type="AlphaFoldDB" id="A0A3E4XEK0"/>
<dbReference type="RefSeq" id="WP_117714231.1">
    <property type="nucleotide sequence ID" value="NZ_QSTI01000001.1"/>
</dbReference>
<evidence type="ECO:0000313" key="2">
    <source>
        <dbReference type="Proteomes" id="UP000260717"/>
    </source>
</evidence>
<proteinExistence type="predicted"/>
<accession>A0A3E4XEK0</accession>
<reference evidence="1 2" key="1">
    <citation type="submission" date="2018-08" db="EMBL/GenBank/DDBJ databases">
        <title>A genome reference for cultivated species of the human gut microbiota.</title>
        <authorList>
            <person name="Zou Y."/>
            <person name="Xue W."/>
            <person name="Luo G."/>
        </authorList>
    </citation>
    <scope>NUCLEOTIDE SEQUENCE [LARGE SCALE GENOMIC DNA]</scope>
    <source>
        <strain evidence="1 2">OM08-12AT</strain>
    </source>
</reference>